<feature type="transmembrane region" description="Helical" evidence="5">
    <location>
        <begin position="259"/>
        <end position="285"/>
    </location>
</feature>
<dbReference type="InterPro" id="IPR053153">
    <property type="entry name" value="APC_K+_Transporter"/>
</dbReference>
<gene>
    <name evidence="6" type="primary">ydaO</name>
    <name evidence="6" type="ORF">CFX0092_B0648</name>
</gene>
<feature type="transmembrane region" description="Helical" evidence="5">
    <location>
        <begin position="140"/>
        <end position="160"/>
    </location>
</feature>
<feature type="transmembrane region" description="Helical" evidence="5">
    <location>
        <begin position="214"/>
        <end position="238"/>
    </location>
</feature>
<keyword evidence="2 5" id="KW-0812">Transmembrane</keyword>
<dbReference type="AlphaFoldDB" id="A0A160T838"/>
<dbReference type="GO" id="GO:0016020">
    <property type="term" value="C:membrane"/>
    <property type="evidence" value="ECO:0007669"/>
    <property type="project" value="UniProtKB-SubCell"/>
</dbReference>
<evidence type="ECO:0000256" key="2">
    <source>
        <dbReference type="ARBA" id="ARBA00022692"/>
    </source>
</evidence>
<name>A0A160T838_9CHLR</name>
<dbReference type="RefSeq" id="WP_095045492.1">
    <property type="nucleotide sequence ID" value="NZ_LN890656.1"/>
</dbReference>
<dbReference type="EMBL" id="LN890656">
    <property type="protein sequence ID" value="CUS06182.1"/>
    <property type="molecule type" value="Genomic_DNA"/>
</dbReference>
<feature type="transmembrane region" description="Helical" evidence="5">
    <location>
        <begin position="172"/>
        <end position="194"/>
    </location>
</feature>
<organism evidence="6 7">
    <name type="scientific">Candidatus Promineifilum breve</name>
    <dbReference type="NCBI Taxonomy" id="1806508"/>
    <lineage>
        <taxon>Bacteria</taxon>
        <taxon>Bacillati</taxon>
        <taxon>Chloroflexota</taxon>
        <taxon>Ardenticatenia</taxon>
        <taxon>Candidatus Promineifilales</taxon>
        <taxon>Candidatus Promineifilaceae</taxon>
        <taxon>Candidatus Promineifilum</taxon>
    </lineage>
</organism>
<dbReference type="Pfam" id="PF13520">
    <property type="entry name" value="AA_permease_2"/>
    <property type="match status" value="1"/>
</dbReference>
<dbReference type="OrthoDB" id="9759676at2"/>
<evidence type="ECO:0000256" key="5">
    <source>
        <dbReference type="SAM" id="Phobius"/>
    </source>
</evidence>
<dbReference type="KEGG" id="pbf:CFX0092_B0648"/>
<feature type="transmembrane region" description="Helical" evidence="5">
    <location>
        <begin position="414"/>
        <end position="432"/>
    </location>
</feature>
<sequence>MLNHIRHLLIGSPLSSAHAGETRLDKVRALASLSPDALASVAYANQEIYLGLLVAGAAGLLRATELALVITGLLAVLALSYMQTIAAYPSGGGSYTVARDNLGELPGLVAAAALLLDYVLNAAVSLTAGVAAIASAFPALWPYRIALSLLLLLFITLINLRGIREAGTAMIVPVYLFLVIYLGLIAYGIGVALIQGPGVFPAVIPQPAELTTGVGLAPVTLFLLLRTFASGATALTGVEAISNAVPIFKPVESDNARRTMAAMAVLMGILFLGTIGLTQYLAVVAGAEETILSALARRLFGSGPVYYLVQAATLLVLIVAANTSFTDFPRVVSLLARDAFLPRQLRAVGDRLVFSNGIVLLAALAGLLIVIFQGDTHLLIPLFAVGAFLAFTLSQSGMVVHWWRERGRRWRAKAAMNGLGALATGVALLVIGAGKFTAGAWIVILLIPLIVWLFRSIRAHYAEVGRQLRLHEAAPPVGCHVPARIVMPVAGVHRGVIAALDYACSIADDVTAIFVELEPGTAEPLRARWTAAGLDRVARLVTVPSPYRSLLGPFLDELDRMDDAGDGPPVSVLIPEFVPAKWWHFLLHNQTALPLKWALIYRRHRHGRSRVVIDVPFYLDR</sequence>
<evidence type="ECO:0000313" key="6">
    <source>
        <dbReference type="EMBL" id="CUS06182.1"/>
    </source>
</evidence>
<comment type="subcellular location">
    <subcellularLocation>
        <location evidence="1">Membrane</location>
        <topology evidence="1">Multi-pass membrane protein</topology>
    </subcellularLocation>
</comment>
<keyword evidence="7" id="KW-1185">Reference proteome</keyword>
<keyword evidence="4 5" id="KW-0472">Membrane</keyword>
<dbReference type="GO" id="GO:0022857">
    <property type="term" value="F:transmembrane transporter activity"/>
    <property type="evidence" value="ECO:0007669"/>
    <property type="project" value="InterPro"/>
</dbReference>
<evidence type="ECO:0000256" key="3">
    <source>
        <dbReference type="ARBA" id="ARBA00022989"/>
    </source>
</evidence>
<feature type="transmembrane region" description="Helical" evidence="5">
    <location>
        <begin position="108"/>
        <end position="134"/>
    </location>
</feature>
<proteinExistence type="predicted"/>
<dbReference type="Gene3D" id="1.20.1740.10">
    <property type="entry name" value="Amino acid/polyamine transporter I"/>
    <property type="match status" value="1"/>
</dbReference>
<dbReference type="PANTHER" id="PTHR47704:SF1">
    <property type="entry name" value="POTASSIUM TRANSPORTER KIMA"/>
    <property type="match status" value="1"/>
</dbReference>
<feature type="transmembrane region" description="Helical" evidence="5">
    <location>
        <begin position="352"/>
        <end position="372"/>
    </location>
</feature>
<feature type="transmembrane region" description="Helical" evidence="5">
    <location>
        <begin position="66"/>
        <end position="88"/>
    </location>
</feature>
<feature type="transmembrane region" description="Helical" evidence="5">
    <location>
        <begin position="378"/>
        <end position="402"/>
    </location>
</feature>
<dbReference type="InterPro" id="IPR002293">
    <property type="entry name" value="AA/rel_permease1"/>
</dbReference>
<evidence type="ECO:0000256" key="4">
    <source>
        <dbReference type="ARBA" id="ARBA00023136"/>
    </source>
</evidence>
<dbReference type="Proteomes" id="UP000215027">
    <property type="component" value="Chromosome II"/>
</dbReference>
<evidence type="ECO:0000256" key="1">
    <source>
        <dbReference type="ARBA" id="ARBA00004141"/>
    </source>
</evidence>
<keyword evidence="3 5" id="KW-1133">Transmembrane helix</keyword>
<evidence type="ECO:0000313" key="7">
    <source>
        <dbReference type="Proteomes" id="UP000215027"/>
    </source>
</evidence>
<feature type="transmembrane region" description="Helical" evidence="5">
    <location>
        <begin position="305"/>
        <end position="325"/>
    </location>
</feature>
<feature type="transmembrane region" description="Helical" evidence="5">
    <location>
        <begin position="438"/>
        <end position="457"/>
    </location>
</feature>
<dbReference type="PANTHER" id="PTHR47704">
    <property type="entry name" value="POTASSIUM TRANSPORTER KIMA"/>
    <property type="match status" value="1"/>
</dbReference>
<protein>
    <submittedName>
        <fullName evidence="6">Uncharacterized amino acid permease YdaO</fullName>
    </submittedName>
</protein>
<reference evidence="6" key="1">
    <citation type="submission" date="2016-01" db="EMBL/GenBank/DDBJ databases">
        <authorList>
            <person name="Mcilroy J.S."/>
            <person name="Karst M S."/>
            <person name="Albertsen M."/>
        </authorList>
    </citation>
    <scope>NUCLEOTIDE SEQUENCE</scope>
    <source>
        <strain evidence="6">Cfx-K</strain>
    </source>
</reference>
<accession>A0A160T838</accession>